<proteinExistence type="predicted"/>
<dbReference type="KEGG" id="emc:129337970"/>
<dbReference type="Proteomes" id="UP001190640">
    <property type="component" value="Chromosome 11"/>
</dbReference>
<keyword evidence="1" id="KW-1185">Reference proteome</keyword>
<dbReference type="GeneID" id="129337970"/>
<evidence type="ECO:0000313" key="2">
    <source>
        <dbReference type="RefSeq" id="XP_054847975.1"/>
    </source>
</evidence>
<dbReference type="AlphaFoldDB" id="A0AA97JYJ6"/>
<gene>
    <name evidence="2" type="primary">SMIM19</name>
</gene>
<protein>
    <submittedName>
        <fullName evidence="2">Small integral membrane protein 19 isoform X1</fullName>
    </submittedName>
</protein>
<organism evidence="1 2">
    <name type="scientific">Eublepharis macularius</name>
    <name type="common">Leopard gecko</name>
    <name type="synonym">Cyrtodactylus macularius</name>
    <dbReference type="NCBI Taxonomy" id="481883"/>
    <lineage>
        <taxon>Eukaryota</taxon>
        <taxon>Metazoa</taxon>
        <taxon>Chordata</taxon>
        <taxon>Craniata</taxon>
        <taxon>Vertebrata</taxon>
        <taxon>Euteleostomi</taxon>
        <taxon>Lepidosauria</taxon>
        <taxon>Squamata</taxon>
        <taxon>Bifurcata</taxon>
        <taxon>Gekkota</taxon>
        <taxon>Eublepharidae</taxon>
        <taxon>Eublepharinae</taxon>
        <taxon>Eublepharis</taxon>
    </lineage>
</organism>
<evidence type="ECO:0000313" key="1">
    <source>
        <dbReference type="Proteomes" id="UP001190640"/>
    </source>
</evidence>
<reference evidence="2" key="1">
    <citation type="submission" date="2025-08" db="UniProtKB">
        <authorList>
            <consortium name="RefSeq"/>
        </authorList>
    </citation>
    <scope>IDENTIFICATION</scope>
    <source>
        <tissue evidence="2">Blood</tissue>
    </source>
</reference>
<sequence>MAVQPPEGPSLPRPACRRLRRRQTSRAGLPRPQGGPLGLCVRAASALALSLQPRRARSGDPLAVSGKGGPRLYFFYRCKRSCSLGTRERVRALPQKGRWTDAHPRKCNQYMAENLLTACDQISPNSEANIRNPDAFQLLGLHLWSFCRGFLEIKGRS</sequence>
<name>A0AA97JYJ6_EUBMA</name>
<dbReference type="RefSeq" id="XP_054847975.1">
    <property type="nucleotide sequence ID" value="XM_054992000.1"/>
</dbReference>
<dbReference type="CTD" id="114926"/>
<accession>A0AA97JYJ6</accession>